<comment type="similarity">
    <text evidence="1">Belongs to the LptD family.</text>
</comment>
<protein>
    <recommendedName>
        <fullName evidence="1">LPS-assembly protein LptD</fullName>
    </recommendedName>
</protein>
<feature type="signal peptide" evidence="1">
    <location>
        <begin position="1"/>
        <end position="27"/>
    </location>
</feature>
<dbReference type="PANTHER" id="PTHR30189">
    <property type="entry name" value="LPS-ASSEMBLY PROTEIN"/>
    <property type="match status" value="1"/>
</dbReference>
<comment type="subunit">
    <text evidence="1">Component of the lipopolysaccharide transport and assembly complex.</text>
</comment>
<dbReference type="PANTHER" id="PTHR30189:SF1">
    <property type="entry name" value="LPS-ASSEMBLY PROTEIN LPTD"/>
    <property type="match status" value="1"/>
</dbReference>
<feature type="domain" description="LptD C-terminal" evidence="3">
    <location>
        <begin position="354"/>
        <end position="715"/>
    </location>
</feature>
<dbReference type="GO" id="GO:0043165">
    <property type="term" value="P:Gram-negative-bacterium-type cell outer membrane assembly"/>
    <property type="evidence" value="ECO:0007669"/>
    <property type="project" value="UniProtKB-UniRule"/>
</dbReference>
<accession>A0A239PNP6</accession>
<dbReference type="AlphaFoldDB" id="A0A239PNP6"/>
<dbReference type="EMBL" id="FZQB01000001">
    <property type="protein sequence ID" value="SNT68764.1"/>
    <property type="molecule type" value="Genomic_DNA"/>
</dbReference>
<dbReference type="GO" id="GO:0009279">
    <property type="term" value="C:cell outer membrane"/>
    <property type="evidence" value="ECO:0007669"/>
    <property type="project" value="UniProtKB-SubCell"/>
</dbReference>
<dbReference type="GO" id="GO:0015920">
    <property type="term" value="P:lipopolysaccharide transport"/>
    <property type="evidence" value="ECO:0007669"/>
    <property type="project" value="InterPro"/>
</dbReference>
<evidence type="ECO:0000256" key="2">
    <source>
        <dbReference type="SAM" id="MobiDB-lite"/>
    </source>
</evidence>
<dbReference type="GO" id="GO:1990351">
    <property type="term" value="C:transporter complex"/>
    <property type="evidence" value="ECO:0007669"/>
    <property type="project" value="TreeGrafter"/>
</dbReference>
<comment type="function">
    <text evidence="1">Involved in the assembly of lipopolysaccharide (LPS) at the surface of the outer membrane.</text>
</comment>
<keyword evidence="1" id="KW-0732">Signal</keyword>
<dbReference type="HAMAP" id="MF_01411">
    <property type="entry name" value="LPS_assembly_LptD"/>
    <property type="match status" value="1"/>
</dbReference>
<evidence type="ECO:0000259" key="3">
    <source>
        <dbReference type="Pfam" id="PF04453"/>
    </source>
</evidence>
<name>A0A239PNP6_9RHOB</name>
<evidence type="ECO:0000313" key="4">
    <source>
        <dbReference type="EMBL" id="SNT68764.1"/>
    </source>
</evidence>
<sequence length="792" mass="86859" precursor="true">MLKRLTTATSLFASVAVWQCLPQSALAQSLFDDATSSESQLGAAPLSSTTGSSALAPTAPALDDDLLGDGTPDRAELKVVERTADVTLSGDRPELNDSDDAATVLADNMVLQGDRTLIAAGGVVVWYQGTRLVASRLIVDGASGDLTIEGPIHLSRPGASDPDSESILIADSAQLDRELQDGIIRGARLVIARELQLAADELTRSANGRMTSLTHVVASSCQVCASNPTPLWEIRARSITHDAETSLLTLDHPQLRAFGVPIAAVPFTITAPDPTVERRSGFLRPEFRTTSSLGFGVKLPYFQTLGDSADITLTPYVSASQTRTLEFRYRQAWTSGEAEWEGAITRDDIEPGETRGYLFGNATYELPRGYRLGVQVQVASDRAYLLDYDISDADRLWSGFTLERITRDRLVFGRVGNYESLRDDEDNSTSPNQVADILSQRRFTPALIGGQGVMEWSFHAHRRPSDENIVGRDVARGSVGVDWRRSEILPGGLVGTVIAGLDADLYRIAQDDRYDDYVTRVDPVLGTELRWPLMTSTGGATHIVEPVVQLFWSPRGSNDDIPNEDSQLIEFDEGNLFSDDRFSGWDARETGLRANIGVSWTRIDPDGWSLGLTGGRVLRAHEDDDFPTDSPPAGKRSDWLLAAHYDSGKGLALSNRALFDDSFDFSRNELRLGWQRQGLEVSAGYLWINSDEDEGRDSDANELTATVGWQIFDGWWINAETRYDFAADKAQKATFDVAYQNECLTLEMGLSRRFTESYSVSPETSFDLSVRLGGFGSQKDSSGTVARRSCMR</sequence>
<reference evidence="4 5" key="1">
    <citation type="submission" date="2017-07" db="EMBL/GenBank/DDBJ databases">
        <authorList>
            <person name="Sun Z.S."/>
            <person name="Albrecht U."/>
            <person name="Echele G."/>
            <person name="Lee C.C."/>
        </authorList>
    </citation>
    <scope>NUCLEOTIDE SEQUENCE [LARGE SCALE GENOMIC DNA]</scope>
    <source>
        <strain evidence="4 5">DSM 14827</strain>
    </source>
</reference>
<keyword evidence="5" id="KW-1185">Reference proteome</keyword>
<evidence type="ECO:0000256" key="1">
    <source>
        <dbReference type="HAMAP-Rule" id="MF_01411"/>
    </source>
</evidence>
<gene>
    <name evidence="1" type="primary">lptD</name>
    <name evidence="4" type="ORF">SAMN05444959_101324</name>
</gene>
<dbReference type="Proteomes" id="UP000198307">
    <property type="component" value="Unassembled WGS sequence"/>
</dbReference>
<dbReference type="OrthoDB" id="9760225at2"/>
<feature type="region of interest" description="Disordered" evidence="2">
    <location>
        <begin position="41"/>
        <end position="72"/>
    </location>
</feature>
<feature type="chain" id="PRO_5013409727" description="LPS-assembly protein LptD" evidence="1">
    <location>
        <begin position="28"/>
        <end position="792"/>
    </location>
</feature>
<dbReference type="InterPro" id="IPR007543">
    <property type="entry name" value="LptD_C"/>
</dbReference>
<dbReference type="SUPFAM" id="SSF56935">
    <property type="entry name" value="Porins"/>
    <property type="match status" value="1"/>
</dbReference>
<dbReference type="InterPro" id="IPR020889">
    <property type="entry name" value="LipoPS_assembly_LptD"/>
</dbReference>
<dbReference type="InterPro" id="IPR050218">
    <property type="entry name" value="LptD"/>
</dbReference>
<proteinExistence type="inferred from homology"/>
<keyword evidence="1" id="KW-0998">Cell outer membrane</keyword>
<dbReference type="RefSeq" id="WP_089342659.1">
    <property type="nucleotide sequence ID" value="NZ_FZQB01000001.1"/>
</dbReference>
<dbReference type="Pfam" id="PF04453">
    <property type="entry name" value="LptD"/>
    <property type="match status" value="1"/>
</dbReference>
<organism evidence="4 5">
    <name type="scientific">Paracoccus seriniphilus</name>
    <dbReference type="NCBI Taxonomy" id="184748"/>
    <lineage>
        <taxon>Bacteria</taxon>
        <taxon>Pseudomonadati</taxon>
        <taxon>Pseudomonadota</taxon>
        <taxon>Alphaproteobacteria</taxon>
        <taxon>Rhodobacterales</taxon>
        <taxon>Paracoccaceae</taxon>
        <taxon>Paracoccus</taxon>
    </lineage>
</organism>
<comment type="caution">
    <text evidence="1">Lacks conserved residue(s) required for the propagation of feature annotation.</text>
</comment>
<evidence type="ECO:0000313" key="5">
    <source>
        <dbReference type="Proteomes" id="UP000198307"/>
    </source>
</evidence>
<keyword evidence="1" id="KW-0472">Membrane</keyword>
<feature type="compositionally biased region" description="Low complexity" evidence="2">
    <location>
        <begin position="42"/>
        <end position="61"/>
    </location>
</feature>
<comment type="subcellular location">
    <subcellularLocation>
        <location evidence="1">Cell outer membrane</location>
    </subcellularLocation>
</comment>